<reference evidence="1" key="2">
    <citation type="journal article" date="2015" name="Fish Shellfish Immunol.">
        <title>Early steps in the European eel (Anguilla anguilla)-Vibrio vulnificus interaction in the gills: Role of the RtxA13 toxin.</title>
        <authorList>
            <person name="Callol A."/>
            <person name="Pajuelo D."/>
            <person name="Ebbesson L."/>
            <person name="Teles M."/>
            <person name="MacKenzie S."/>
            <person name="Amaro C."/>
        </authorList>
    </citation>
    <scope>NUCLEOTIDE SEQUENCE</scope>
</reference>
<sequence length="58" mass="7024">MFDLFYFKCHEYTLRLKSLFRCSYNLHFCMEMTAQDTTSLAQSNRLILISTDFQYISH</sequence>
<organism evidence="1">
    <name type="scientific">Anguilla anguilla</name>
    <name type="common">European freshwater eel</name>
    <name type="synonym">Muraena anguilla</name>
    <dbReference type="NCBI Taxonomy" id="7936"/>
    <lineage>
        <taxon>Eukaryota</taxon>
        <taxon>Metazoa</taxon>
        <taxon>Chordata</taxon>
        <taxon>Craniata</taxon>
        <taxon>Vertebrata</taxon>
        <taxon>Euteleostomi</taxon>
        <taxon>Actinopterygii</taxon>
        <taxon>Neopterygii</taxon>
        <taxon>Teleostei</taxon>
        <taxon>Anguilliformes</taxon>
        <taxon>Anguillidae</taxon>
        <taxon>Anguilla</taxon>
    </lineage>
</organism>
<protein>
    <submittedName>
        <fullName evidence="1">Uncharacterized protein</fullName>
    </submittedName>
</protein>
<name>A0A0E9XHZ2_ANGAN</name>
<reference evidence="1" key="1">
    <citation type="submission" date="2014-11" db="EMBL/GenBank/DDBJ databases">
        <authorList>
            <person name="Amaro Gonzalez C."/>
        </authorList>
    </citation>
    <scope>NUCLEOTIDE SEQUENCE</scope>
</reference>
<dbReference type="AlphaFoldDB" id="A0A0E9XHZ2"/>
<dbReference type="EMBL" id="GBXM01006240">
    <property type="protein sequence ID" value="JAI02338.1"/>
    <property type="molecule type" value="Transcribed_RNA"/>
</dbReference>
<accession>A0A0E9XHZ2</accession>
<proteinExistence type="predicted"/>
<evidence type="ECO:0000313" key="1">
    <source>
        <dbReference type="EMBL" id="JAI02338.1"/>
    </source>
</evidence>